<evidence type="ECO:0000256" key="1">
    <source>
        <dbReference type="SAM" id="SignalP"/>
    </source>
</evidence>
<comment type="caution">
    <text evidence="2">The sequence shown here is derived from an EMBL/GenBank/DDBJ whole genome shotgun (WGS) entry which is preliminary data.</text>
</comment>
<dbReference type="Pfam" id="PF06649">
    <property type="entry name" value="DUF1161"/>
    <property type="match status" value="1"/>
</dbReference>
<keyword evidence="3" id="KW-1185">Reference proteome</keyword>
<organism evidence="2 3">
    <name type="scientific">Undibacterium nitidum</name>
    <dbReference type="NCBI Taxonomy" id="2762298"/>
    <lineage>
        <taxon>Bacteria</taxon>
        <taxon>Pseudomonadati</taxon>
        <taxon>Pseudomonadota</taxon>
        <taxon>Betaproteobacteria</taxon>
        <taxon>Burkholderiales</taxon>
        <taxon>Oxalobacteraceae</taxon>
        <taxon>Undibacterium</taxon>
    </lineage>
</organism>
<name>A0A923HP36_9BURK</name>
<feature type="chain" id="PRO_5037643144" evidence="1">
    <location>
        <begin position="20"/>
        <end position="76"/>
    </location>
</feature>
<evidence type="ECO:0000313" key="3">
    <source>
        <dbReference type="Proteomes" id="UP000627446"/>
    </source>
</evidence>
<dbReference type="RefSeq" id="WP_186916377.1">
    <property type="nucleotide sequence ID" value="NZ_JACOFZ010000003.1"/>
</dbReference>
<feature type="signal peptide" evidence="1">
    <location>
        <begin position="1"/>
        <end position="19"/>
    </location>
</feature>
<dbReference type="InterPro" id="IPR010595">
    <property type="entry name" value="DUF1161"/>
</dbReference>
<gene>
    <name evidence="2" type="ORF">H8K36_11315</name>
</gene>
<dbReference type="PROSITE" id="PS51257">
    <property type="entry name" value="PROKAR_LIPOPROTEIN"/>
    <property type="match status" value="1"/>
</dbReference>
<accession>A0A923HP36</accession>
<dbReference type="AlphaFoldDB" id="A0A923HP36"/>
<reference evidence="2" key="1">
    <citation type="submission" date="2020-08" db="EMBL/GenBank/DDBJ databases">
        <title>Novel species isolated from subtropical streams in China.</title>
        <authorList>
            <person name="Lu H."/>
        </authorList>
    </citation>
    <scope>NUCLEOTIDE SEQUENCE</scope>
    <source>
        <strain evidence="2">LX22W</strain>
    </source>
</reference>
<keyword evidence="1" id="KW-0732">Signal</keyword>
<proteinExistence type="predicted"/>
<dbReference type="Proteomes" id="UP000627446">
    <property type="component" value="Unassembled WGS sequence"/>
</dbReference>
<protein>
    <submittedName>
        <fullName evidence="2">DUF1161 domain-containing protein</fullName>
    </submittedName>
</protein>
<evidence type="ECO:0000313" key="2">
    <source>
        <dbReference type="EMBL" id="MBC3881968.1"/>
    </source>
</evidence>
<dbReference type="EMBL" id="JACOFZ010000003">
    <property type="protein sequence ID" value="MBC3881968.1"/>
    <property type="molecule type" value="Genomic_DNA"/>
</dbReference>
<sequence length="76" mass="8140">MKKLILASSLMLMALSASATGLSCEDLKAKIEKKVDGKGVKGYTLTIVDKATETKNRVVGTCESGSKKIIYEKTKS</sequence>